<dbReference type="InterPro" id="IPR056684">
    <property type="entry name" value="DUF7782"/>
</dbReference>
<evidence type="ECO:0000313" key="9">
    <source>
        <dbReference type="Proteomes" id="UP000460435"/>
    </source>
</evidence>
<dbReference type="GO" id="GO:0008276">
    <property type="term" value="F:protein methyltransferase activity"/>
    <property type="evidence" value="ECO:0007669"/>
    <property type="project" value="TreeGrafter"/>
</dbReference>
<comment type="caution">
    <text evidence="8">The sequence shown here is derived from an EMBL/GenBank/DDBJ whole genome shotgun (WGS) entry which is preliminary data.</text>
</comment>
<feature type="domain" description="DUF7782" evidence="7">
    <location>
        <begin position="374"/>
        <end position="484"/>
    </location>
</feature>
<sequence length="487" mass="52288">MTDDDTARLRDALSAADYRVDPVHELLGDRAAAALHRNHTIPGRMAVTGSTPLEVMTKLWRLQAPVPLSAARNALPLDALLDGGIVAADGDEVRALVDIRPYADDTGDWWVAADLTPELDGRTSPISADHVLGLNAASSTLARVTVRRPVGRSLDLGTGCGVQSLHLSRHSDSVIATDVNPRALRMAALTTGLNGVSADLRQGSLFEPVAQERFDLIATNPPFVVSPGGRHVYRDSGLAGDDVVRQVVVDGAARLAEGGILQSLGNWMHVRGQDWRERVGTWVAGTGCDAWVVQREVQDPAEYVELWLRDSGETGEATYAERYREWLSWFDANDVEGIGFGWINLRASGAEDATVRIEDWPHAVQQPLGAAVADWFGRAELLRADDQTLLSSHVAVADDIVLEQVGQPGATDPEHLVLRQHGGMMRAIQVGTADAGFVGACDGTLPVGAIIDAVAQVLEVDPGLLRQELVPQARSLIMDGFLVPAVR</sequence>
<dbReference type="Gene3D" id="3.40.50.150">
    <property type="entry name" value="Vaccinia Virus protein VP39"/>
    <property type="match status" value="1"/>
</dbReference>
<name>A0A7K3M3H3_9ACTN</name>
<dbReference type="GO" id="GO:0003676">
    <property type="term" value="F:nucleic acid binding"/>
    <property type="evidence" value="ECO:0007669"/>
    <property type="project" value="InterPro"/>
</dbReference>
<evidence type="ECO:0000256" key="4">
    <source>
        <dbReference type="ARBA" id="ARBA00022691"/>
    </source>
</evidence>
<dbReference type="GO" id="GO:0008757">
    <property type="term" value="F:S-adenosylmethionine-dependent methyltransferase activity"/>
    <property type="evidence" value="ECO:0007669"/>
    <property type="project" value="TreeGrafter"/>
</dbReference>
<dbReference type="InterPro" id="IPR002052">
    <property type="entry name" value="DNA_methylase_N6_adenine_CS"/>
</dbReference>
<dbReference type="InterPro" id="IPR029063">
    <property type="entry name" value="SAM-dependent_MTases_sf"/>
</dbReference>
<dbReference type="PANTHER" id="PTHR45875:SF1">
    <property type="entry name" value="METHYLTRANSFERASE N6AMT1"/>
    <property type="match status" value="1"/>
</dbReference>
<organism evidence="8 9">
    <name type="scientific">Phytoactinopolyspora mesophila</name>
    <dbReference type="NCBI Taxonomy" id="2650750"/>
    <lineage>
        <taxon>Bacteria</taxon>
        <taxon>Bacillati</taxon>
        <taxon>Actinomycetota</taxon>
        <taxon>Actinomycetes</taxon>
        <taxon>Jiangellales</taxon>
        <taxon>Jiangellaceae</taxon>
        <taxon>Phytoactinopolyspora</taxon>
    </lineage>
</organism>
<keyword evidence="9" id="KW-1185">Reference proteome</keyword>
<feature type="domain" description="DUF7059" evidence="6">
    <location>
        <begin position="15"/>
        <end position="95"/>
    </location>
</feature>
<reference evidence="8 9" key="1">
    <citation type="submission" date="2019-11" db="EMBL/GenBank/DDBJ databases">
        <authorList>
            <person name="Li X.-J."/>
            <person name="Feng X.-M."/>
        </authorList>
    </citation>
    <scope>NUCLEOTIDE SEQUENCE [LARGE SCALE GENOMIC DNA]</scope>
    <source>
        <strain evidence="8 9">XMNu-373</strain>
    </source>
</reference>
<protein>
    <submittedName>
        <fullName evidence="8">Methyltransferase</fullName>
    </submittedName>
</protein>
<evidence type="ECO:0000256" key="3">
    <source>
        <dbReference type="ARBA" id="ARBA00022679"/>
    </source>
</evidence>
<evidence type="ECO:0000313" key="8">
    <source>
        <dbReference type="EMBL" id="NDL57795.1"/>
    </source>
</evidence>
<keyword evidence="4" id="KW-0949">S-adenosyl-L-methionine</keyword>
<evidence type="ECO:0000256" key="2">
    <source>
        <dbReference type="ARBA" id="ARBA00022603"/>
    </source>
</evidence>
<dbReference type="GO" id="GO:0035657">
    <property type="term" value="C:eRF1 methyltransferase complex"/>
    <property type="evidence" value="ECO:0007669"/>
    <property type="project" value="TreeGrafter"/>
</dbReference>
<feature type="domain" description="Methyltransferase small" evidence="5">
    <location>
        <begin position="136"/>
        <end position="262"/>
    </location>
</feature>
<keyword evidence="2 8" id="KW-0489">Methyltransferase</keyword>
<dbReference type="Proteomes" id="UP000460435">
    <property type="component" value="Unassembled WGS sequence"/>
</dbReference>
<dbReference type="InterPro" id="IPR052190">
    <property type="entry name" value="Euk-Arch_PrmC-MTase"/>
</dbReference>
<dbReference type="PROSITE" id="PS00092">
    <property type="entry name" value="N6_MTASE"/>
    <property type="match status" value="1"/>
</dbReference>
<dbReference type="EMBL" id="WLZY01000003">
    <property type="protein sequence ID" value="NDL57795.1"/>
    <property type="molecule type" value="Genomic_DNA"/>
</dbReference>
<dbReference type="AlphaFoldDB" id="A0A7K3M3H3"/>
<dbReference type="InterPro" id="IPR055487">
    <property type="entry name" value="DUF7059"/>
</dbReference>
<proteinExistence type="inferred from homology"/>
<dbReference type="GO" id="GO:0032259">
    <property type="term" value="P:methylation"/>
    <property type="evidence" value="ECO:0007669"/>
    <property type="project" value="UniProtKB-KW"/>
</dbReference>
<evidence type="ECO:0000259" key="7">
    <source>
        <dbReference type="Pfam" id="PF25004"/>
    </source>
</evidence>
<comment type="similarity">
    <text evidence="1">Belongs to the eukaryotic/archaeal PrmC-related family.</text>
</comment>
<keyword evidence="3 8" id="KW-0808">Transferase</keyword>
<dbReference type="Pfam" id="PF05175">
    <property type="entry name" value="MTS"/>
    <property type="match status" value="1"/>
</dbReference>
<accession>A0A7K3M3H3</accession>
<dbReference type="PANTHER" id="PTHR45875">
    <property type="entry name" value="METHYLTRANSFERASE N6AMT1"/>
    <property type="match status" value="1"/>
</dbReference>
<evidence type="ECO:0000259" key="6">
    <source>
        <dbReference type="Pfam" id="PF23186"/>
    </source>
</evidence>
<dbReference type="InterPro" id="IPR007848">
    <property type="entry name" value="Small_mtfrase_dom"/>
</dbReference>
<dbReference type="GO" id="GO:0008170">
    <property type="term" value="F:N-methyltransferase activity"/>
    <property type="evidence" value="ECO:0007669"/>
    <property type="project" value="UniProtKB-ARBA"/>
</dbReference>
<evidence type="ECO:0000259" key="5">
    <source>
        <dbReference type="Pfam" id="PF05175"/>
    </source>
</evidence>
<dbReference type="SUPFAM" id="SSF53335">
    <property type="entry name" value="S-adenosyl-L-methionine-dependent methyltransferases"/>
    <property type="match status" value="1"/>
</dbReference>
<dbReference type="CDD" id="cd02440">
    <property type="entry name" value="AdoMet_MTases"/>
    <property type="match status" value="1"/>
</dbReference>
<evidence type="ECO:0000256" key="1">
    <source>
        <dbReference type="ARBA" id="ARBA00006149"/>
    </source>
</evidence>
<dbReference type="Pfam" id="PF25004">
    <property type="entry name" value="DUF7782"/>
    <property type="match status" value="1"/>
</dbReference>
<gene>
    <name evidence="8" type="ORF">F7O44_11980</name>
</gene>
<dbReference type="Pfam" id="PF23186">
    <property type="entry name" value="DUF7059"/>
    <property type="match status" value="1"/>
</dbReference>